<evidence type="ECO:0000313" key="9">
    <source>
        <dbReference type="Proteomes" id="UP000640274"/>
    </source>
</evidence>
<gene>
    <name evidence="8" type="ORF">JFN88_03845</name>
</gene>
<organism evidence="8 9">
    <name type="scientific">Paenibacillus roseus</name>
    <dbReference type="NCBI Taxonomy" id="2798579"/>
    <lineage>
        <taxon>Bacteria</taxon>
        <taxon>Bacillati</taxon>
        <taxon>Bacillota</taxon>
        <taxon>Bacilli</taxon>
        <taxon>Bacillales</taxon>
        <taxon>Paenibacillaceae</taxon>
        <taxon>Paenibacillus</taxon>
    </lineage>
</organism>
<evidence type="ECO:0000256" key="4">
    <source>
        <dbReference type="ARBA" id="ARBA00022989"/>
    </source>
</evidence>
<name>A0A934J4V2_9BACL</name>
<accession>A0A934J4V2</accession>
<dbReference type="Proteomes" id="UP000640274">
    <property type="component" value="Unassembled WGS sequence"/>
</dbReference>
<dbReference type="AlphaFoldDB" id="A0A934J4V2"/>
<feature type="transmembrane region" description="Helical" evidence="6">
    <location>
        <begin position="101"/>
        <end position="120"/>
    </location>
</feature>
<comment type="similarity">
    <text evidence="6">Belongs to the TVP38/TMEM64 family.</text>
</comment>
<evidence type="ECO:0000256" key="1">
    <source>
        <dbReference type="ARBA" id="ARBA00004651"/>
    </source>
</evidence>
<feature type="transmembrane region" description="Helical" evidence="6">
    <location>
        <begin position="53"/>
        <end position="71"/>
    </location>
</feature>
<feature type="transmembrane region" description="Helical" evidence="6">
    <location>
        <begin position="20"/>
        <end position="41"/>
    </location>
</feature>
<comment type="caution">
    <text evidence="8">The sequence shown here is derived from an EMBL/GenBank/DDBJ whole genome shotgun (WGS) entry which is preliminary data.</text>
</comment>
<comment type="subcellular location">
    <subcellularLocation>
        <location evidence="1 6">Cell membrane</location>
        <topology evidence="1 6">Multi-pass membrane protein</topology>
    </subcellularLocation>
</comment>
<keyword evidence="4 6" id="KW-1133">Transmembrane helix</keyword>
<evidence type="ECO:0000313" key="8">
    <source>
        <dbReference type="EMBL" id="MBJ6360455.1"/>
    </source>
</evidence>
<evidence type="ECO:0000256" key="3">
    <source>
        <dbReference type="ARBA" id="ARBA00022692"/>
    </source>
</evidence>
<sequence>MKPEQLQGYLESFSALGPIPGIAAPFLESLLPFLPLLLLIAANANIYGLGPGILYSWIGVSSGCILIFWLSRKLGGGFRKWLQRKFPASARFFDWIESRGFTPIFLLACFPFSPSVLINIASGLTTVPMRTFATAILMGKGVMITSVSLLSFNIANVFDAPWRIVLAVSCLFLMWLLGKRLEMRFQT</sequence>
<evidence type="ECO:0000256" key="2">
    <source>
        <dbReference type="ARBA" id="ARBA00022475"/>
    </source>
</evidence>
<feature type="transmembrane region" description="Helical" evidence="6">
    <location>
        <begin position="160"/>
        <end position="178"/>
    </location>
</feature>
<reference evidence="8" key="1">
    <citation type="submission" date="2020-12" db="EMBL/GenBank/DDBJ databases">
        <authorList>
            <person name="Huq M.A."/>
        </authorList>
    </citation>
    <scope>NUCLEOTIDE SEQUENCE</scope>
    <source>
        <strain evidence="8">MAHUQ-46</strain>
    </source>
</reference>
<keyword evidence="5 6" id="KW-0472">Membrane</keyword>
<evidence type="ECO:0000256" key="6">
    <source>
        <dbReference type="RuleBase" id="RU366058"/>
    </source>
</evidence>
<keyword evidence="9" id="KW-1185">Reference proteome</keyword>
<proteinExistence type="inferred from homology"/>
<dbReference type="InterPro" id="IPR015414">
    <property type="entry name" value="TMEM64"/>
</dbReference>
<keyword evidence="3 6" id="KW-0812">Transmembrane</keyword>
<evidence type="ECO:0000259" key="7">
    <source>
        <dbReference type="Pfam" id="PF09335"/>
    </source>
</evidence>
<protein>
    <recommendedName>
        <fullName evidence="6">TVP38/TMEM64 family membrane protein</fullName>
    </recommendedName>
</protein>
<feature type="transmembrane region" description="Helical" evidence="6">
    <location>
        <begin position="132"/>
        <end position="154"/>
    </location>
</feature>
<dbReference type="PANTHER" id="PTHR12677">
    <property type="entry name" value="GOLGI APPARATUS MEMBRANE PROTEIN TVP38-RELATED"/>
    <property type="match status" value="1"/>
</dbReference>
<dbReference type="EMBL" id="JAELUP010000008">
    <property type="protein sequence ID" value="MBJ6360455.1"/>
    <property type="molecule type" value="Genomic_DNA"/>
</dbReference>
<dbReference type="PANTHER" id="PTHR12677:SF55">
    <property type="entry name" value="UNDECAPRENYL PHOSPHATE TRANSPORTER SAOUHSC_00901-RELATED"/>
    <property type="match status" value="1"/>
</dbReference>
<keyword evidence="2 6" id="KW-1003">Cell membrane</keyword>
<feature type="domain" description="VTT" evidence="7">
    <location>
        <begin position="35"/>
        <end position="147"/>
    </location>
</feature>
<dbReference type="InterPro" id="IPR032816">
    <property type="entry name" value="VTT_dom"/>
</dbReference>
<dbReference type="GO" id="GO:0005886">
    <property type="term" value="C:plasma membrane"/>
    <property type="evidence" value="ECO:0007669"/>
    <property type="project" value="UniProtKB-SubCell"/>
</dbReference>
<dbReference type="Pfam" id="PF09335">
    <property type="entry name" value="VTT_dom"/>
    <property type="match status" value="1"/>
</dbReference>
<evidence type="ECO:0000256" key="5">
    <source>
        <dbReference type="ARBA" id="ARBA00023136"/>
    </source>
</evidence>